<evidence type="ECO:0000256" key="4">
    <source>
        <dbReference type="ARBA" id="ARBA00022692"/>
    </source>
</evidence>
<dbReference type="AlphaFoldDB" id="A0A7C4VSB9"/>
<evidence type="ECO:0000256" key="2">
    <source>
        <dbReference type="ARBA" id="ARBA00005811"/>
    </source>
</evidence>
<evidence type="ECO:0000256" key="1">
    <source>
        <dbReference type="ARBA" id="ARBA00004162"/>
    </source>
</evidence>
<feature type="transmembrane region" description="Helical" evidence="8">
    <location>
        <begin position="15"/>
        <end position="37"/>
    </location>
</feature>
<dbReference type="EMBL" id="DSUH01000399">
    <property type="protein sequence ID" value="HGU34631.1"/>
    <property type="molecule type" value="Genomic_DNA"/>
</dbReference>
<keyword evidence="4 7" id="KW-0812">Transmembrane</keyword>
<evidence type="ECO:0000256" key="7">
    <source>
        <dbReference type="RuleBase" id="RU003879"/>
    </source>
</evidence>
<evidence type="ECO:0000313" key="9">
    <source>
        <dbReference type="EMBL" id="HGU34631.1"/>
    </source>
</evidence>
<comment type="similarity">
    <text evidence="2 7">Belongs to the ExbD/TolR family.</text>
</comment>
<comment type="subcellular location">
    <subcellularLocation>
        <location evidence="1">Cell membrane</location>
        <topology evidence="1">Single-pass membrane protein</topology>
    </subcellularLocation>
    <subcellularLocation>
        <location evidence="7">Cell membrane</location>
        <topology evidence="7">Single-pass type II membrane protein</topology>
    </subcellularLocation>
</comment>
<organism evidence="9">
    <name type="scientific">Desulfatirhabdium butyrativorans</name>
    <dbReference type="NCBI Taxonomy" id="340467"/>
    <lineage>
        <taxon>Bacteria</taxon>
        <taxon>Pseudomonadati</taxon>
        <taxon>Thermodesulfobacteriota</taxon>
        <taxon>Desulfobacteria</taxon>
        <taxon>Desulfobacterales</taxon>
        <taxon>Desulfatirhabdiaceae</taxon>
        <taxon>Desulfatirhabdium</taxon>
    </lineage>
</organism>
<dbReference type="InterPro" id="IPR003400">
    <property type="entry name" value="ExbD"/>
</dbReference>
<keyword evidence="7" id="KW-0813">Transport</keyword>
<dbReference type="PANTHER" id="PTHR30558:SF3">
    <property type="entry name" value="BIOPOLYMER TRANSPORT PROTEIN EXBD-RELATED"/>
    <property type="match status" value="1"/>
</dbReference>
<keyword evidence="5 8" id="KW-1133">Transmembrane helix</keyword>
<dbReference type="GO" id="GO:0015031">
    <property type="term" value="P:protein transport"/>
    <property type="evidence" value="ECO:0007669"/>
    <property type="project" value="UniProtKB-KW"/>
</dbReference>
<comment type="caution">
    <text evidence="9">The sequence shown here is derived from an EMBL/GenBank/DDBJ whole genome shotgun (WGS) entry which is preliminary data.</text>
</comment>
<reference evidence="9" key="1">
    <citation type="journal article" date="2020" name="mSystems">
        <title>Genome- and Community-Level Interaction Insights into Carbon Utilization and Element Cycling Functions of Hydrothermarchaeota in Hydrothermal Sediment.</title>
        <authorList>
            <person name="Zhou Z."/>
            <person name="Liu Y."/>
            <person name="Xu W."/>
            <person name="Pan J."/>
            <person name="Luo Z.H."/>
            <person name="Li M."/>
        </authorList>
    </citation>
    <scope>NUCLEOTIDE SEQUENCE [LARGE SCALE GENOMIC DNA]</scope>
    <source>
        <strain evidence="9">SpSt-477</strain>
    </source>
</reference>
<dbReference type="GO" id="GO:0005886">
    <property type="term" value="C:plasma membrane"/>
    <property type="evidence" value="ECO:0007669"/>
    <property type="project" value="UniProtKB-SubCell"/>
</dbReference>
<evidence type="ECO:0000256" key="6">
    <source>
        <dbReference type="ARBA" id="ARBA00023136"/>
    </source>
</evidence>
<dbReference type="PANTHER" id="PTHR30558">
    <property type="entry name" value="EXBD MEMBRANE COMPONENT OF PMF-DRIVEN MACROMOLECULE IMPORT SYSTEM"/>
    <property type="match status" value="1"/>
</dbReference>
<sequence>MEFERRKRRHSHIDIAPLVDVVFLLLLFFMLTFNMALDQSISIRLPQSTSAEDLSASRIVIFITREGEVLVQGQTVPLQVLSATLREQPSWRPEIPIHIRSDREVPVGLLVSVIDAVRHSGSRNFQIVTERPAK</sequence>
<dbReference type="Gene3D" id="3.30.420.270">
    <property type="match status" value="1"/>
</dbReference>
<evidence type="ECO:0000256" key="8">
    <source>
        <dbReference type="SAM" id="Phobius"/>
    </source>
</evidence>
<gene>
    <name evidence="9" type="ORF">ENS29_17570</name>
</gene>
<proteinExistence type="inferred from homology"/>
<evidence type="ECO:0000256" key="3">
    <source>
        <dbReference type="ARBA" id="ARBA00022475"/>
    </source>
</evidence>
<dbReference type="Pfam" id="PF02472">
    <property type="entry name" value="ExbD"/>
    <property type="match status" value="1"/>
</dbReference>
<keyword evidence="6 8" id="KW-0472">Membrane</keyword>
<name>A0A7C4VSB9_9BACT</name>
<accession>A0A7C4VSB9</accession>
<evidence type="ECO:0000256" key="5">
    <source>
        <dbReference type="ARBA" id="ARBA00022989"/>
    </source>
</evidence>
<protein>
    <submittedName>
        <fullName evidence="9">Biopolymer transporter ExbD</fullName>
    </submittedName>
</protein>
<keyword evidence="7" id="KW-0653">Protein transport</keyword>
<keyword evidence="3" id="KW-1003">Cell membrane</keyword>
<dbReference type="GO" id="GO:0022857">
    <property type="term" value="F:transmembrane transporter activity"/>
    <property type="evidence" value="ECO:0007669"/>
    <property type="project" value="InterPro"/>
</dbReference>